<evidence type="ECO:0000313" key="11">
    <source>
        <dbReference type="Proteomes" id="UP000694701"/>
    </source>
</evidence>
<dbReference type="Pfam" id="PF00007">
    <property type="entry name" value="Cys_knot"/>
    <property type="match status" value="1"/>
</dbReference>
<keyword evidence="6" id="KW-0372">Hormone</keyword>
<dbReference type="InterPro" id="IPR029034">
    <property type="entry name" value="Cystine-knot_cytokine"/>
</dbReference>
<reference evidence="10" key="1">
    <citation type="submission" date="2025-08" db="UniProtKB">
        <authorList>
            <consortium name="Ensembl"/>
        </authorList>
    </citation>
    <scope>IDENTIFICATION</scope>
</reference>
<dbReference type="GO" id="GO:0005615">
    <property type="term" value="C:extracellular space"/>
    <property type="evidence" value="ECO:0007669"/>
    <property type="project" value="TreeGrafter"/>
</dbReference>
<dbReference type="GO" id="GO:0010628">
    <property type="term" value="P:positive regulation of gene expression"/>
    <property type="evidence" value="ECO:0007669"/>
    <property type="project" value="UniProtKB-ARBA"/>
</dbReference>
<organism evidence="10 11">
    <name type="scientific">Cyprinus carpio</name>
    <name type="common">Common carp</name>
    <dbReference type="NCBI Taxonomy" id="7962"/>
    <lineage>
        <taxon>Eukaryota</taxon>
        <taxon>Metazoa</taxon>
        <taxon>Chordata</taxon>
        <taxon>Craniata</taxon>
        <taxon>Vertebrata</taxon>
        <taxon>Euteleostomi</taxon>
        <taxon>Actinopterygii</taxon>
        <taxon>Neopterygii</taxon>
        <taxon>Teleostei</taxon>
        <taxon>Ostariophysi</taxon>
        <taxon>Cypriniformes</taxon>
        <taxon>Cyprinidae</taxon>
        <taxon>Cyprininae</taxon>
        <taxon>Cyprinus</taxon>
    </lineage>
</organism>
<dbReference type="SUPFAM" id="SSF57501">
    <property type="entry name" value="Cystine-knot cytokines"/>
    <property type="match status" value="1"/>
</dbReference>
<dbReference type="SMART" id="SM00068">
    <property type="entry name" value="GHB"/>
    <property type="match status" value="1"/>
</dbReference>
<proteinExistence type="inferred from homology"/>
<dbReference type="FunFam" id="2.10.90.10:FF:000007">
    <property type="entry name" value="Luteinizing hormone beta subunit"/>
    <property type="match status" value="1"/>
</dbReference>
<dbReference type="CDD" id="cd00069">
    <property type="entry name" value="GHB_like"/>
    <property type="match status" value="1"/>
</dbReference>
<comment type="subunit">
    <text evidence="4">Heterodimer of an alpha and a beta chain.</text>
</comment>
<evidence type="ECO:0000256" key="2">
    <source>
        <dbReference type="ARBA" id="ARBA00004613"/>
    </source>
</evidence>
<evidence type="ECO:0000259" key="9">
    <source>
        <dbReference type="Pfam" id="PF00007"/>
    </source>
</evidence>
<dbReference type="InterPro" id="IPR006208">
    <property type="entry name" value="Glyco_hormone_CN"/>
</dbReference>
<dbReference type="Ensembl" id="ENSCCRT00020002640.1">
    <property type="protein sequence ID" value="ENSCCRP00020002246.1"/>
    <property type="gene ID" value="ENSCCRG00020001316.1"/>
</dbReference>
<dbReference type="GO" id="GO:0005737">
    <property type="term" value="C:cytoplasm"/>
    <property type="evidence" value="ECO:0007669"/>
    <property type="project" value="TreeGrafter"/>
</dbReference>
<accession>A0A8C2GX42</accession>
<dbReference type="AlphaFoldDB" id="A0A8C2GX42"/>
<evidence type="ECO:0000256" key="3">
    <source>
        <dbReference type="ARBA" id="ARBA00006552"/>
    </source>
</evidence>
<comment type="function">
    <text evidence="1">Involved in gametogenesis and steroidogenesis.</text>
</comment>
<dbReference type="GO" id="GO:0031762">
    <property type="term" value="F:follicle-stimulating hormone receptor binding"/>
    <property type="evidence" value="ECO:0007669"/>
    <property type="project" value="UniProtKB-ARBA"/>
</dbReference>
<keyword evidence="8" id="KW-0325">Glycoprotein</keyword>
<dbReference type="Proteomes" id="UP000694701">
    <property type="component" value="Unplaced"/>
</dbReference>
<evidence type="ECO:0000256" key="1">
    <source>
        <dbReference type="ARBA" id="ARBA00003920"/>
    </source>
</evidence>
<dbReference type="Gene3D" id="2.10.90.10">
    <property type="entry name" value="Cystine-knot cytokines"/>
    <property type="match status" value="1"/>
</dbReference>
<name>A0A8C2GX42_CYPCA</name>
<dbReference type="PANTHER" id="PTHR11515:SF29">
    <property type="entry name" value="THYROTROPIN SUBUNIT BETA-LIKE"/>
    <property type="match status" value="1"/>
</dbReference>
<evidence type="ECO:0000256" key="5">
    <source>
        <dbReference type="ARBA" id="ARBA00022525"/>
    </source>
</evidence>
<dbReference type="GO" id="GO:0005179">
    <property type="term" value="F:hormone activity"/>
    <property type="evidence" value="ECO:0007669"/>
    <property type="project" value="UniProtKB-KW"/>
</dbReference>
<keyword evidence="5" id="KW-0964">Secreted</keyword>
<feature type="domain" description="Glycoprotein hormone subunit beta" evidence="9">
    <location>
        <begin position="9"/>
        <end position="110"/>
    </location>
</feature>
<dbReference type="InterPro" id="IPR001545">
    <property type="entry name" value="Gonadotropin_bsu"/>
</dbReference>
<protein>
    <submittedName>
        <fullName evidence="10">Thyroid stimulating hormone subunit beta</fullName>
    </submittedName>
</protein>
<evidence type="ECO:0000256" key="6">
    <source>
        <dbReference type="ARBA" id="ARBA00022702"/>
    </source>
</evidence>
<evidence type="ECO:0000313" key="10">
    <source>
        <dbReference type="Ensembl" id="ENSCCRP00020002246.1"/>
    </source>
</evidence>
<comment type="subcellular location">
    <subcellularLocation>
        <location evidence="2">Secreted</location>
    </subcellularLocation>
</comment>
<evidence type="ECO:0000256" key="7">
    <source>
        <dbReference type="ARBA" id="ARBA00023157"/>
    </source>
</evidence>
<keyword evidence="7" id="KW-1015">Disulfide bond</keyword>
<evidence type="ECO:0000256" key="8">
    <source>
        <dbReference type="ARBA" id="ARBA00023180"/>
    </source>
</evidence>
<dbReference type="GO" id="GO:0007186">
    <property type="term" value="P:G protein-coupled receptor signaling pathway"/>
    <property type="evidence" value="ECO:0007669"/>
    <property type="project" value="TreeGrafter"/>
</dbReference>
<dbReference type="PANTHER" id="PTHR11515">
    <property type="entry name" value="GLYCOPROTEIN HORMONE BETA CHAIN"/>
    <property type="match status" value="1"/>
</dbReference>
<dbReference type="GO" id="GO:2000866">
    <property type="term" value="P:positive regulation of estradiol secretion"/>
    <property type="evidence" value="ECO:0007669"/>
    <property type="project" value="UniProtKB-ARBA"/>
</dbReference>
<comment type="similarity">
    <text evidence="3">Belongs to the glycoprotein hormones subunit beta family.</text>
</comment>
<sequence>MKFRYVLLACSLKNYTLYVERHECGHCMAVNTTMCSGMCFTQDTNVRGFVGKRFLIQRGCMHRSVVYHSAKMPGCPVHIDPLFFYPVARRCHCTKCNTTRNECVYKPKHTPSKCSEHLNVVPSENVFLLCLGNLQF</sequence>
<dbReference type="GO" id="GO:2000836">
    <property type="term" value="P:positive regulation of androgen secretion"/>
    <property type="evidence" value="ECO:0007669"/>
    <property type="project" value="UniProtKB-ARBA"/>
</dbReference>
<evidence type="ECO:0000256" key="4">
    <source>
        <dbReference type="ARBA" id="ARBA00011870"/>
    </source>
</evidence>